<organism evidence="1 2">
    <name type="scientific">Erythranthe guttata</name>
    <name type="common">Yellow monkey flower</name>
    <name type="synonym">Mimulus guttatus</name>
    <dbReference type="NCBI Taxonomy" id="4155"/>
    <lineage>
        <taxon>Eukaryota</taxon>
        <taxon>Viridiplantae</taxon>
        <taxon>Streptophyta</taxon>
        <taxon>Embryophyta</taxon>
        <taxon>Tracheophyta</taxon>
        <taxon>Spermatophyta</taxon>
        <taxon>Magnoliopsida</taxon>
        <taxon>eudicotyledons</taxon>
        <taxon>Gunneridae</taxon>
        <taxon>Pentapetalae</taxon>
        <taxon>asterids</taxon>
        <taxon>lamiids</taxon>
        <taxon>Lamiales</taxon>
        <taxon>Phrymaceae</taxon>
        <taxon>Erythranthe</taxon>
    </lineage>
</organism>
<accession>A0A022RQU7</accession>
<dbReference type="Proteomes" id="UP000030748">
    <property type="component" value="Unassembled WGS sequence"/>
</dbReference>
<evidence type="ECO:0000313" key="1">
    <source>
        <dbReference type="EMBL" id="EYU42148.1"/>
    </source>
</evidence>
<keyword evidence="2" id="KW-1185">Reference proteome</keyword>
<dbReference type="EMBL" id="KI630313">
    <property type="protein sequence ID" value="EYU42148.1"/>
    <property type="molecule type" value="Genomic_DNA"/>
</dbReference>
<sequence>MVEFTFQTNIKRKTQTEIGISAAILTRVVCSKEIGMLLSNFKFEQRSKNLLHGRAFVFDPIYALECELSNLVAIAMAKITSF</sequence>
<dbReference type="AlphaFoldDB" id="A0A022RQU7"/>
<evidence type="ECO:0000313" key="2">
    <source>
        <dbReference type="Proteomes" id="UP000030748"/>
    </source>
</evidence>
<gene>
    <name evidence="1" type="ORF">MIMGU_mgv1a017314mg</name>
</gene>
<reference evidence="1 2" key="1">
    <citation type="journal article" date="2013" name="Proc. Natl. Acad. Sci. U.S.A.">
        <title>Fine-scale variation in meiotic recombination in Mimulus inferred from population shotgun sequencing.</title>
        <authorList>
            <person name="Hellsten U."/>
            <person name="Wright K.M."/>
            <person name="Jenkins J."/>
            <person name="Shu S."/>
            <person name="Yuan Y."/>
            <person name="Wessler S.R."/>
            <person name="Schmutz J."/>
            <person name="Willis J.H."/>
            <person name="Rokhsar D.S."/>
        </authorList>
    </citation>
    <scope>NUCLEOTIDE SEQUENCE [LARGE SCALE GENOMIC DNA]</scope>
    <source>
        <strain evidence="2">cv. DUN x IM62</strain>
    </source>
</reference>
<proteinExistence type="predicted"/>
<name>A0A022RQU7_ERYGU</name>
<protein>
    <submittedName>
        <fullName evidence="1">Uncharacterized protein</fullName>
    </submittedName>
</protein>